<dbReference type="InterPro" id="IPR004358">
    <property type="entry name" value="Sig_transdc_His_kin-like_C"/>
</dbReference>
<dbReference type="RefSeq" id="WP_326508862.1">
    <property type="nucleotide sequence ID" value="NZ_JAWIIV010000026.1"/>
</dbReference>
<evidence type="ECO:0000256" key="7">
    <source>
        <dbReference type="PROSITE-ProRule" id="PRU00110"/>
    </source>
</evidence>
<keyword evidence="6" id="KW-0902">Two-component regulatory system</keyword>
<evidence type="ECO:0000256" key="4">
    <source>
        <dbReference type="ARBA" id="ARBA00022679"/>
    </source>
</evidence>
<evidence type="ECO:0000313" key="11">
    <source>
        <dbReference type="Proteomes" id="UP001352263"/>
    </source>
</evidence>
<proteinExistence type="predicted"/>
<dbReference type="SMART" id="SM00073">
    <property type="entry name" value="HPT"/>
    <property type="match status" value="1"/>
</dbReference>
<dbReference type="SMART" id="SM00387">
    <property type="entry name" value="HATPase_c"/>
    <property type="match status" value="1"/>
</dbReference>
<dbReference type="InterPro" id="IPR002545">
    <property type="entry name" value="CheW-lke_dom"/>
</dbReference>
<dbReference type="EC" id="2.7.13.3" evidence="2"/>
<dbReference type="InterPro" id="IPR004105">
    <property type="entry name" value="CheA-like_dim"/>
</dbReference>
<dbReference type="Pfam" id="PF02895">
    <property type="entry name" value="H-kinase_dim"/>
    <property type="match status" value="1"/>
</dbReference>
<dbReference type="SUPFAM" id="SSF47384">
    <property type="entry name" value="Homodimeric domain of signal transducing histidine kinase"/>
    <property type="match status" value="1"/>
</dbReference>
<dbReference type="CDD" id="cd00088">
    <property type="entry name" value="HPT"/>
    <property type="match status" value="1"/>
</dbReference>
<dbReference type="InterPro" id="IPR005467">
    <property type="entry name" value="His_kinase_dom"/>
</dbReference>
<dbReference type="Proteomes" id="UP001352263">
    <property type="component" value="Unassembled WGS sequence"/>
</dbReference>
<dbReference type="PANTHER" id="PTHR43395">
    <property type="entry name" value="SENSOR HISTIDINE KINASE CHEA"/>
    <property type="match status" value="1"/>
</dbReference>
<dbReference type="PANTHER" id="PTHR43395:SF1">
    <property type="entry name" value="CHEMOTAXIS PROTEIN CHEA"/>
    <property type="match status" value="1"/>
</dbReference>
<dbReference type="SUPFAM" id="SSF55874">
    <property type="entry name" value="ATPase domain of HSP90 chaperone/DNA topoisomerase II/histidine kinase"/>
    <property type="match status" value="1"/>
</dbReference>
<evidence type="ECO:0000256" key="1">
    <source>
        <dbReference type="ARBA" id="ARBA00000085"/>
    </source>
</evidence>
<dbReference type="GO" id="GO:0004673">
    <property type="term" value="F:protein histidine kinase activity"/>
    <property type="evidence" value="ECO:0007669"/>
    <property type="project" value="UniProtKB-EC"/>
</dbReference>
<dbReference type="CDD" id="cd16916">
    <property type="entry name" value="HATPase_CheA-like"/>
    <property type="match status" value="1"/>
</dbReference>
<dbReference type="InterPro" id="IPR008207">
    <property type="entry name" value="Sig_transdc_His_kin_Hpt_dom"/>
</dbReference>
<dbReference type="Gene3D" id="1.10.287.560">
    <property type="entry name" value="Histidine kinase CheA-like, homodimeric domain"/>
    <property type="match status" value="1"/>
</dbReference>
<dbReference type="InterPro" id="IPR036061">
    <property type="entry name" value="CheW-like_dom_sf"/>
</dbReference>
<dbReference type="InterPro" id="IPR036890">
    <property type="entry name" value="HATPase_C_sf"/>
</dbReference>
<dbReference type="InterPro" id="IPR037006">
    <property type="entry name" value="CheA-like_homodim_sf"/>
</dbReference>
<name>A0ABU6JGF8_9BURK</name>
<dbReference type="SUPFAM" id="SSF50341">
    <property type="entry name" value="CheW-like"/>
    <property type="match status" value="1"/>
</dbReference>
<dbReference type="PRINTS" id="PR00344">
    <property type="entry name" value="BCTRLSENSOR"/>
</dbReference>
<feature type="modified residue" description="Phosphohistidine" evidence="7">
    <location>
        <position position="44"/>
    </location>
</feature>
<dbReference type="PROSITE" id="PS50109">
    <property type="entry name" value="HIS_KIN"/>
    <property type="match status" value="1"/>
</dbReference>
<dbReference type="Pfam" id="PF02518">
    <property type="entry name" value="HATPase_c"/>
    <property type="match status" value="1"/>
</dbReference>
<accession>A0ABU6JGF8</accession>
<dbReference type="Pfam" id="PF01584">
    <property type="entry name" value="CheW"/>
    <property type="match status" value="1"/>
</dbReference>
<dbReference type="SMART" id="SM00260">
    <property type="entry name" value="CheW"/>
    <property type="match status" value="1"/>
</dbReference>
<dbReference type="PROSITE" id="PS50894">
    <property type="entry name" value="HPT"/>
    <property type="match status" value="1"/>
</dbReference>
<dbReference type="InterPro" id="IPR051315">
    <property type="entry name" value="Bact_Chemotaxis_CheA"/>
</dbReference>
<sequence>MDDMLKEFVVEALDLATNVEEHLLSLERRPDDTDTLNALFRSFHTIKGGAGFMNLPAIVSACHLTENLFDGLRTGQVPVTPTAIEAGLQASGFVGDQLKQLANGAAPDSLPAMPAALEDILTAAIEGKSAAPATAPVAAAAVAADEPVAAMAVSAASSDPGEFVVSADGLDWEALYRAVVPAGTLPDAPTAAVLAASAPPNVTPLAKPADDKPLAKPAADDNQRPITSQVKEDTIRIDAVKLDALLEVAGESVQAANQASVLLEKLTQFKFEGQAAALMSTLQETLSRASRYSTELQRATLSTRMQPVGRLFQKFPRLVRELAKDLGKDVDLVIEGAETEVDRVVVDSLYDPLVHMLRNALDHGIEAAGERAATAKPAKATILLKAWQEGSSVMIEISDDGKGMDPARLRDKAMAKGLIGENAAQSNEEALQLIFLPGFSTKEVASSVSGRGVGMDVVKTAVEKHRGAIRIDSVLGEGTRFTIRLPIELSIVPTMLVRTSGAALAMPMAVVQRVVELPETFDEVGGAPVLRDQGRPLAVRSLAAILGYEQGREKVGIVIAAPQPYILAVDAVDGTADLVIKPLTALAVPGVNGTARSAEGELVLVISLAFLLDGCKMSMASRLAA</sequence>
<organism evidence="10 11">
    <name type="scientific">Noviherbaspirillum album</name>
    <dbReference type="NCBI Taxonomy" id="3080276"/>
    <lineage>
        <taxon>Bacteria</taxon>
        <taxon>Pseudomonadati</taxon>
        <taxon>Pseudomonadota</taxon>
        <taxon>Betaproteobacteria</taxon>
        <taxon>Burkholderiales</taxon>
        <taxon>Oxalobacteraceae</taxon>
        <taxon>Noviherbaspirillum</taxon>
    </lineage>
</organism>
<keyword evidence="11" id="KW-1185">Reference proteome</keyword>
<comment type="caution">
    <text evidence="10">The sequence shown here is derived from an EMBL/GenBank/DDBJ whole genome shotgun (WGS) entry which is preliminary data.</text>
</comment>
<evidence type="ECO:0000256" key="6">
    <source>
        <dbReference type="ARBA" id="ARBA00023012"/>
    </source>
</evidence>
<gene>
    <name evidence="10" type="ORF">RY831_23775</name>
</gene>
<dbReference type="InterPro" id="IPR003594">
    <property type="entry name" value="HATPase_dom"/>
</dbReference>
<keyword evidence="4 10" id="KW-0808">Transferase</keyword>
<evidence type="ECO:0000256" key="5">
    <source>
        <dbReference type="ARBA" id="ARBA00022777"/>
    </source>
</evidence>
<keyword evidence="5" id="KW-0418">Kinase</keyword>
<dbReference type="InterPro" id="IPR036097">
    <property type="entry name" value="HisK_dim/P_sf"/>
</dbReference>
<dbReference type="EMBL" id="JAWIIV010000026">
    <property type="protein sequence ID" value="MEC4722189.1"/>
    <property type="molecule type" value="Genomic_DNA"/>
</dbReference>
<comment type="catalytic activity">
    <reaction evidence="1">
        <text>ATP + protein L-histidine = ADP + protein N-phospho-L-histidine.</text>
        <dbReference type="EC" id="2.7.13.3"/>
    </reaction>
</comment>
<keyword evidence="3 7" id="KW-0597">Phosphoprotein</keyword>
<protein>
    <recommendedName>
        <fullName evidence="2">histidine kinase</fullName>
        <ecNumber evidence="2">2.7.13.3</ecNumber>
    </recommendedName>
</protein>
<feature type="domain" description="Histidine kinase" evidence="8">
    <location>
        <begin position="225"/>
        <end position="489"/>
    </location>
</feature>
<evidence type="ECO:0000313" key="10">
    <source>
        <dbReference type="EMBL" id="MEC4722189.1"/>
    </source>
</evidence>
<dbReference type="Gene3D" id="3.30.565.10">
    <property type="entry name" value="Histidine kinase-like ATPase, C-terminal domain"/>
    <property type="match status" value="1"/>
</dbReference>
<dbReference type="InterPro" id="IPR036641">
    <property type="entry name" value="HPT_dom_sf"/>
</dbReference>
<dbReference type="Gene3D" id="1.20.120.160">
    <property type="entry name" value="HPT domain"/>
    <property type="match status" value="1"/>
</dbReference>
<dbReference type="Pfam" id="PF01627">
    <property type="entry name" value="Hpt"/>
    <property type="match status" value="1"/>
</dbReference>
<dbReference type="SUPFAM" id="SSF47226">
    <property type="entry name" value="Histidine-containing phosphotransfer domain, HPT domain"/>
    <property type="match status" value="1"/>
</dbReference>
<dbReference type="SMART" id="SM01231">
    <property type="entry name" value="H-kinase_dim"/>
    <property type="match status" value="1"/>
</dbReference>
<evidence type="ECO:0000256" key="3">
    <source>
        <dbReference type="ARBA" id="ARBA00022553"/>
    </source>
</evidence>
<reference evidence="10 11" key="1">
    <citation type="submission" date="2023-10" db="EMBL/GenBank/DDBJ databases">
        <title>Noviherbaspirillum sp. CPCC 100848 genome assembly.</title>
        <authorList>
            <person name="Li X.Y."/>
            <person name="Fang X.M."/>
        </authorList>
    </citation>
    <scope>NUCLEOTIDE SEQUENCE [LARGE SCALE GENOMIC DNA]</scope>
    <source>
        <strain evidence="10 11">CPCC 100848</strain>
    </source>
</reference>
<evidence type="ECO:0000259" key="9">
    <source>
        <dbReference type="PROSITE" id="PS50894"/>
    </source>
</evidence>
<evidence type="ECO:0000256" key="2">
    <source>
        <dbReference type="ARBA" id="ARBA00012438"/>
    </source>
</evidence>
<feature type="domain" description="HPt" evidence="9">
    <location>
        <begin position="1"/>
        <end position="101"/>
    </location>
</feature>
<evidence type="ECO:0000259" key="8">
    <source>
        <dbReference type="PROSITE" id="PS50109"/>
    </source>
</evidence>